<feature type="region of interest" description="Disordered" evidence="1">
    <location>
        <begin position="1"/>
        <end position="20"/>
    </location>
</feature>
<evidence type="ECO:0000313" key="3">
    <source>
        <dbReference type="Proteomes" id="UP001515480"/>
    </source>
</evidence>
<name>A0AB34IG68_PRYPA</name>
<dbReference type="PRINTS" id="PR01217">
    <property type="entry name" value="PRICHEXTENSN"/>
</dbReference>
<protein>
    <submittedName>
        <fullName evidence="2">Uncharacterized protein</fullName>
    </submittedName>
</protein>
<evidence type="ECO:0000313" key="2">
    <source>
        <dbReference type="EMBL" id="KAL1496793.1"/>
    </source>
</evidence>
<feature type="compositionally biased region" description="Basic and acidic residues" evidence="1">
    <location>
        <begin position="274"/>
        <end position="288"/>
    </location>
</feature>
<feature type="compositionally biased region" description="Pro residues" evidence="1">
    <location>
        <begin position="122"/>
        <end position="157"/>
    </location>
</feature>
<proteinExistence type="predicted"/>
<feature type="region of interest" description="Disordered" evidence="1">
    <location>
        <begin position="55"/>
        <end position="160"/>
    </location>
</feature>
<evidence type="ECO:0000256" key="1">
    <source>
        <dbReference type="SAM" id="MobiDB-lite"/>
    </source>
</evidence>
<organism evidence="2 3">
    <name type="scientific">Prymnesium parvum</name>
    <name type="common">Toxic golden alga</name>
    <dbReference type="NCBI Taxonomy" id="97485"/>
    <lineage>
        <taxon>Eukaryota</taxon>
        <taxon>Haptista</taxon>
        <taxon>Haptophyta</taxon>
        <taxon>Prymnesiophyceae</taxon>
        <taxon>Prymnesiales</taxon>
        <taxon>Prymnesiaceae</taxon>
        <taxon>Prymnesium</taxon>
    </lineage>
</organism>
<feature type="region of interest" description="Disordered" evidence="1">
    <location>
        <begin position="187"/>
        <end position="304"/>
    </location>
</feature>
<dbReference type="Proteomes" id="UP001515480">
    <property type="component" value="Unassembled WGS sequence"/>
</dbReference>
<keyword evidence="3" id="KW-1185">Reference proteome</keyword>
<feature type="compositionally biased region" description="Low complexity" evidence="1">
    <location>
        <begin position="108"/>
        <end position="121"/>
    </location>
</feature>
<gene>
    <name evidence="2" type="ORF">AB1Y20_014381</name>
</gene>
<comment type="caution">
    <text evidence="2">The sequence shown here is derived from an EMBL/GenBank/DDBJ whole genome shotgun (WGS) entry which is preliminary data.</text>
</comment>
<reference evidence="2 3" key="1">
    <citation type="journal article" date="2024" name="Science">
        <title>Giant polyketide synthase enzymes in the biosynthesis of giant marine polyether toxins.</title>
        <authorList>
            <person name="Fallon T.R."/>
            <person name="Shende V.V."/>
            <person name="Wierzbicki I.H."/>
            <person name="Pendleton A.L."/>
            <person name="Watervoot N.F."/>
            <person name="Auber R.P."/>
            <person name="Gonzalez D.J."/>
            <person name="Wisecaver J.H."/>
            <person name="Moore B.S."/>
        </authorList>
    </citation>
    <scope>NUCLEOTIDE SEQUENCE [LARGE SCALE GENOMIC DNA]</scope>
    <source>
        <strain evidence="2 3">12B1</strain>
    </source>
</reference>
<dbReference type="EMBL" id="JBGBPQ010000028">
    <property type="protein sequence ID" value="KAL1496793.1"/>
    <property type="molecule type" value="Genomic_DNA"/>
</dbReference>
<feature type="compositionally biased region" description="Basic and acidic residues" evidence="1">
    <location>
        <begin position="1"/>
        <end position="14"/>
    </location>
</feature>
<feature type="compositionally biased region" description="Pro residues" evidence="1">
    <location>
        <begin position="247"/>
        <end position="271"/>
    </location>
</feature>
<feature type="compositionally biased region" description="Low complexity" evidence="1">
    <location>
        <begin position="289"/>
        <end position="304"/>
    </location>
</feature>
<accession>A0AB34IG68</accession>
<dbReference type="AlphaFoldDB" id="A0AB34IG68"/>
<feature type="compositionally biased region" description="Basic residues" evidence="1">
    <location>
        <begin position="208"/>
        <end position="217"/>
    </location>
</feature>
<sequence>MDVHLSPEPSRRTAAEASCASKVVGKRIGRPHGGLCVATTAVPEWLRLHAAPADPTRRGAALALWHSPPADRRVPIVRPAAADGAASPPKEAGGGASRSRSPPAARTAEGSPPAPTGSSAESPPPAPQPPPPQPPPPPPPTPPPPPPPPPPSPPPPARAACADLAPTAAQQVVARLQQLPTDRLLKLPLRLAPKREAQQIHHAPPKPSPRRAPKPPPRRAAPPPPAARRADVTPAPLAAPTAFYSLPSPPPSQPLPSPPPSQPLPSPPPPLSSREAEDRAPAASRRADCGGAARPAAPCAQSRR</sequence>